<dbReference type="Gene3D" id="3.40.630.30">
    <property type="match status" value="1"/>
</dbReference>
<evidence type="ECO:0000313" key="1">
    <source>
        <dbReference type="EMBL" id="OLY43514.1"/>
    </source>
</evidence>
<evidence type="ECO:0000313" key="2">
    <source>
        <dbReference type="Proteomes" id="UP000187344"/>
    </source>
</evidence>
<dbReference type="AlphaFoldDB" id="A0A1R0F955"/>
<dbReference type="InterPro" id="IPR016181">
    <property type="entry name" value="Acyl_CoA_acyltransferase"/>
</dbReference>
<proteinExistence type="predicted"/>
<name>A0A1R0F955_9HYPH</name>
<keyword evidence="2" id="KW-1185">Reference proteome</keyword>
<comment type="caution">
    <text evidence="1">The sequence shown here is derived from an EMBL/GenBank/DDBJ whole genome shotgun (WGS) entry which is preliminary data.</text>
</comment>
<reference evidence="1 2" key="1">
    <citation type="submission" date="2016-12" db="EMBL/GenBank/DDBJ databases">
        <title>Comparative genomics of Bartonella apis.</title>
        <authorList>
            <person name="Engel P."/>
        </authorList>
    </citation>
    <scope>NUCLEOTIDE SEQUENCE [LARGE SCALE GENOMIC DNA]</scope>
    <source>
        <strain evidence="1 2">PEB0149</strain>
    </source>
</reference>
<accession>A0A1R0F955</accession>
<dbReference type="RefSeq" id="WP_075870353.1">
    <property type="nucleotide sequence ID" value="NZ_CALYQA010000001.1"/>
</dbReference>
<dbReference type="Pfam" id="PF04339">
    <property type="entry name" value="FemAB_like"/>
    <property type="match status" value="1"/>
</dbReference>
<dbReference type="Proteomes" id="UP000187344">
    <property type="component" value="Unassembled WGS sequence"/>
</dbReference>
<dbReference type="InterPro" id="IPR007434">
    <property type="entry name" value="FemAB-like"/>
</dbReference>
<organism evidence="1 2">
    <name type="scientific">Bartonella apis</name>
    <dbReference type="NCBI Taxonomy" id="1686310"/>
    <lineage>
        <taxon>Bacteria</taxon>
        <taxon>Pseudomonadati</taxon>
        <taxon>Pseudomonadota</taxon>
        <taxon>Alphaproteobacteria</taxon>
        <taxon>Hyphomicrobiales</taxon>
        <taxon>Bartonellaceae</taxon>
        <taxon>Bartonella</taxon>
    </lineage>
</organism>
<gene>
    <name evidence="1" type="ORF">PEB0149_009410</name>
</gene>
<sequence length="365" mass="42761">MENRKETDNAIKAWSNKLEPDYLLSDFLRHPPVDFKATISEVGLPVFSALFDLTTTMDNEDQKRLKKIPFYKFWSRLLKYKTLFVGTTVSEFSPLPTPFNATQVALFLKEREGKNYPLVIVKDLPSPSPLISDEDAKKTADFLAQLEQAGFISVAGQALAYVSVDYSSQDDFLSRFSKNRRKDFRRKLRAMENLEIEVLTANSPYLQSDEVINHFYRLYLQVFQQSEIHFDRLSEEFFYDLLHTDDESLRVVVYRKSGKLIGYNICFAYKDMLVDKYIGFDYPLATDNNLYFISWFFNLEYARLNGFKYYVAGWTDPEIKAYLGAKFVYTRHAVYIRNPLLRGILKHFRHHFESDAHLELQGDQN</sequence>
<dbReference type="EMBL" id="LXYT01000002">
    <property type="protein sequence ID" value="OLY43514.1"/>
    <property type="molecule type" value="Genomic_DNA"/>
</dbReference>
<dbReference type="OrthoDB" id="3034222at2"/>
<dbReference type="SUPFAM" id="SSF55729">
    <property type="entry name" value="Acyl-CoA N-acyltransferases (Nat)"/>
    <property type="match status" value="1"/>
</dbReference>
<protein>
    <submittedName>
        <fullName evidence="1">Peptidogalycan biosysnthesis/recognition</fullName>
    </submittedName>
</protein>